<dbReference type="STRING" id="1176587.A8C56_11735"/>
<keyword evidence="6" id="KW-1185">Reference proteome</keyword>
<sequence length="846" mass="96667">MDFSRRDFLKKTGLLAGGAGVFSALPASIQKALAINPPKGSTFEDAEHIVLLMQENRSFDHCFGTLKGVRGFNDPRALRLANGNPVWLQTDQQQNTYHPFRLDMQQTRITWMGGLPHTWKDQVDARNNGQYDQWLIAKRTGYKGFEEQPMTLGYYTRGDVPFNYAFADAFTVCDQHFCSSLTGTTPNRLYFFSGALRKDGSAKNPALVRNEESDYRAESDWQTLPELLQDNGISWKVYQNEISLPSGLSNEAEPWLSNFTDNPLEWFTRFKVRRSRKYEVYLVNRLATYDKNLKELEEKIIKNPDDQKAKRVLNGLRERKKYYEAELERCRKELAAPLSDYEQILHNNAFATNDFDPDYHQTETLEYNDHGTQRKMQVPKSDVLANFRKDVKEGKLPAISWLVAPQYFSDHPSAPWFGAWYVSEVLDILTHNEELWKKTIFILTYDENDGYFDHIPPFTAPDYRNPATGTVSAGIKNIDKEFVTMDDELQQKGVSKENARQGSIGLGYRVPFVVASPWSRGGYVNSQVFDHTSVVQFIEHFASRKAGKKVQISNVSEWRRAVCGDLSSVFRPYNGEVIRQPEFLKRNAYLQRIDEAKYRPVPKAIKPLSTNQVHALQLNYKETRRYFRQENGTKPSNALPYELYAHGSLDDAGEKIRITLEAGTALFKDRSVGSPFSLYAYLPYADADADHQKIINRNWSFAVAAGEKLEYDIPLNGFAGKEYHLALFGPNGFYRELKGHAGEEQIIATCGYNHSPGKKYGQLLLTIHNCSAKSRQVIIKDNSYEQQDIRKAVAPNAILNLVLSLEKSYGWYDCSVLLKSHQGFERRFAGRVETGKESFSDPAMAQ</sequence>
<dbReference type="NCBIfam" id="TIGR03396">
    <property type="entry name" value="PC_PLC"/>
    <property type="match status" value="1"/>
</dbReference>
<feature type="domain" description="Bacterial phospholipase C C-terminal" evidence="4">
    <location>
        <begin position="635"/>
        <end position="740"/>
    </location>
</feature>
<dbReference type="Proteomes" id="UP000077667">
    <property type="component" value="Chromosome"/>
</dbReference>
<dbReference type="KEGG" id="nia:A8C56_11735"/>
<accession>A0A1A9I886</accession>
<dbReference type="GO" id="GO:0016042">
    <property type="term" value="P:lipid catabolic process"/>
    <property type="evidence" value="ECO:0007669"/>
    <property type="project" value="InterPro"/>
</dbReference>
<dbReference type="EMBL" id="CP015772">
    <property type="protein sequence ID" value="ANH83887.1"/>
    <property type="molecule type" value="Genomic_DNA"/>
</dbReference>
<dbReference type="InterPro" id="IPR019546">
    <property type="entry name" value="TAT_signal_bac_arc"/>
</dbReference>
<evidence type="ECO:0000256" key="3">
    <source>
        <dbReference type="ARBA" id="ARBA00022801"/>
    </source>
</evidence>
<dbReference type="InterPro" id="IPR017850">
    <property type="entry name" value="Alkaline_phosphatase_core_sf"/>
</dbReference>
<dbReference type="Gene3D" id="3.40.720.10">
    <property type="entry name" value="Alkaline Phosphatase, subunit A"/>
    <property type="match status" value="2"/>
</dbReference>
<organism evidence="5 6">
    <name type="scientific">Niabella ginsenosidivorans</name>
    <dbReference type="NCBI Taxonomy" id="1176587"/>
    <lineage>
        <taxon>Bacteria</taxon>
        <taxon>Pseudomonadati</taxon>
        <taxon>Bacteroidota</taxon>
        <taxon>Chitinophagia</taxon>
        <taxon>Chitinophagales</taxon>
        <taxon>Chitinophagaceae</taxon>
        <taxon>Niabella</taxon>
    </lineage>
</organism>
<dbReference type="NCBIfam" id="TIGR01409">
    <property type="entry name" value="TAT_signal_seq"/>
    <property type="match status" value="1"/>
</dbReference>
<comment type="similarity">
    <text evidence="1">Belongs to the bacterial phospholipase C family.</text>
</comment>
<dbReference type="InterPro" id="IPR017767">
    <property type="entry name" value="PC-PLC"/>
</dbReference>
<evidence type="ECO:0000256" key="2">
    <source>
        <dbReference type="ARBA" id="ARBA00012018"/>
    </source>
</evidence>
<dbReference type="GO" id="GO:0034480">
    <property type="term" value="F:phosphatidylcholine phospholipase C activity"/>
    <property type="evidence" value="ECO:0007669"/>
    <property type="project" value="UniProtKB-EC"/>
</dbReference>
<evidence type="ECO:0000256" key="1">
    <source>
        <dbReference type="ARBA" id="ARBA00009717"/>
    </source>
</evidence>
<dbReference type="Pfam" id="PF05506">
    <property type="entry name" value="PLipase_C_C"/>
    <property type="match status" value="2"/>
</dbReference>
<dbReference type="InterPro" id="IPR007312">
    <property type="entry name" value="Phosphoesterase"/>
</dbReference>
<protein>
    <recommendedName>
        <fullName evidence="2">phospholipase C</fullName>
        <ecNumber evidence="2">3.1.4.3</ecNumber>
    </recommendedName>
</protein>
<dbReference type="PANTHER" id="PTHR31956:SF1">
    <property type="entry name" value="NON-SPECIFIC PHOSPHOLIPASE C1"/>
    <property type="match status" value="1"/>
</dbReference>
<keyword evidence="3" id="KW-0378">Hydrolase</keyword>
<feature type="domain" description="Bacterial phospholipase C C-terminal" evidence="4">
    <location>
        <begin position="758"/>
        <end position="831"/>
    </location>
</feature>
<dbReference type="Pfam" id="PF04185">
    <property type="entry name" value="Phosphoesterase"/>
    <property type="match status" value="2"/>
</dbReference>
<proteinExistence type="inferred from homology"/>
<evidence type="ECO:0000259" key="4">
    <source>
        <dbReference type="Pfam" id="PF05506"/>
    </source>
</evidence>
<dbReference type="InterPro" id="IPR008475">
    <property type="entry name" value="PLipase_C_C"/>
</dbReference>
<dbReference type="AlphaFoldDB" id="A0A1A9I886"/>
<dbReference type="InterPro" id="IPR006311">
    <property type="entry name" value="TAT_signal"/>
</dbReference>
<dbReference type="EC" id="3.1.4.3" evidence="2"/>
<evidence type="ECO:0000313" key="6">
    <source>
        <dbReference type="Proteomes" id="UP000077667"/>
    </source>
</evidence>
<reference evidence="5 6" key="1">
    <citation type="submission" date="2016-05" db="EMBL/GenBank/DDBJ databases">
        <title>Niabella ginsenosidivorans BS26 whole genome sequencing.</title>
        <authorList>
            <person name="Im W.T."/>
            <person name="Siddiqi M.Z."/>
        </authorList>
    </citation>
    <scope>NUCLEOTIDE SEQUENCE [LARGE SCALE GENOMIC DNA]</scope>
    <source>
        <strain evidence="5 6">BS26</strain>
    </source>
</reference>
<name>A0A1A9I886_9BACT</name>
<gene>
    <name evidence="5" type="ORF">A8C56_11735</name>
</gene>
<dbReference type="PANTHER" id="PTHR31956">
    <property type="entry name" value="NON-SPECIFIC PHOSPHOLIPASE C4-RELATED"/>
    <property type="match status" value="1"/>
</dbReference>
<evidence type="ECO:0000313" key="5">
    <source>
        <dbReference type="EMBL" id="ANH83887.1"/>
    </source>
</evidence>
<dbReference type="PROSITE" id="PS51318">
    <property type="entry name" value="TAT"/>
    <property type="match status" value="1"/>
</dbReference>